<evidence type="ECO:0000313" key="3">
    <source>
        <dbReference type="Proteomes" id="UP000053317"/>
    </source>
</evidence>
<feature type="chain" id="PRO_5002544809" evidence="1">
    <location>
        <begin position="19"/>
        <end position="271"/>
    </location>
</feature>
<reference evidence="2 3" key="1">
    <citation type="submission" date="2015-05" db="EMBL/GenBank/DDBJ databases">
        <title>Distinctive expansion of gene families associated with plant cell wall degradation and secondary metabolism in the genomes of grapevine trunk pathogens.</title>
        <authorList>
            <person name="Lawrence D.P."/>
            <person name="Travadon R."/>
            <person name="Rolshausen P.E."/>
            <person name="Baumgartner K."/>
        </authorList>
    </citation>
    <scope>NUCLEOTIDE SEQUENCE [LARGE SCALE GENOMIC DNA]</scope>
    <source>
        <strain evidence="2">UCRPC4</strain>
    </source>
</reference>
<protein>
    <submittedName>
        <fullName evidence="2">Putative nucleoside-diphosphate-sugar epimerase</fullName>
    </submittedName>
</protein>
<gene>
    <name evidence="2" type="ORF">UCRPC4_g03862</name>
</gene>
<keyword evidence="1" id="KW-0732">Signal</keyword>
<dbReference type="SUPFAM" id="SSF51735">
    <property type="entry name" value="NAD(P)-binding Rossmann-fold domains"/>
    <property type="match status" value="1"/>
</dbReference>
<feature type="signal peptide" evidence="1">
    <location>
        <begin position="1"/>
        <end position="18"/>
    </location>
</feature>
<organism evidence="2 3">
    <name type="scientific">Phaeomoniella chlamydospora</name>
    <name type="common">Phaeoacremonium chlamydosporum</name>
    <dbReference type="NCBI Taxonomy" id="158046"/>
    <lineage>
        <taxon>Eukaryota</taxon>
        <taxon>Fungi</taxon>
        <taxon>Dikarya</taxon>
        <taxon>Ascomycota</taxon>
        <taxon>Pezizomycotina</taxon>
        <taxon>Eurotiomycetes</taxon>
        <taxon>Chaetothyriomycetidae</taxon>
        <taxon>Phaeomoniellales</taxon>
        <taxon>Phaeomoniellaceae</taxon>
        <taxon>Phaeomoniella</taxon>
    </lineage>
</organism>
<accession>A0A0G2GWV8</accession>
<proteinExistence type="predicted"/>
<name>A0A0G2GWV8_PHACM</name>
<dbReference type="AlphaFoldDB" id="A0A0G2GWV8"/>
<dbReference type="OrthoDB" id="9975943at2759"/>
<dbReference type="EMBL" id="LCWF01000087">
    <property type="protein sequence ID" value="KKY21165.1"/>
    <property type="molecule type" value="Genomic_DNA"/>
</dbReference>
<comment type="caution">
    <text evidence="2">The sequence shown here is derived from an EMBL/GenBank/DDBJ whole genome shotgun (WGS) entry which is preliminary data.</text>
</comment>
<evidence type="ECO:0000256" key="1">
    <source>
        <dbReference type="SAM" id="SignalP"/>
    </source>
</evidence>
<keyword evidence="3" id="KW-1185">Reference proteome</keyword>
<evidence type="ECO:0000313" key="2">
    <source>
        <dbReference type="EMBL" id="KKY21165.1"/>
    </source>
</evidence>
<dbReference type="PANTHER" id="PTHR14097:SF8">
    <property type="entry name" value="NAD(P)-BINDING DOMAIN-CONTAINING PROTEIN"/>
    <property type="match status" value="1"/>
</dbReference>
<sequence length="271" mass="29362">MHLILTGATGLVGTSVLAHVIASSSASSTSRKVTKLSILSRNTNIPYLQKFPLTATSPLEINVIQHKDFESYPSELLKRLEGADGVVWALGVSQNDVQTEAEYVQITKTYAEKAAEAFKSIPNKGQGRGDDALNFVFVSGNGATWKPGIFTPLFGRVKGQTEKSLLEMGQADGALRFYNVRPGAVDPQNELDVQEAIFPKFLNTTTKKALWHVLVPIIRVAYQRGMSPTKEMATVMTDLALGDGQPLQGSDIENEGRTVTTIALRRLGGLS</sequence>
<dbReference type="PANTHER" id="PTHR14097">
    <property type="entry name" value="OXIDOREDUCTASE HTATIP2"/>
    <property type="match status" value="1"/>
</dbReference>
<dbReference type="InterPro" id="IPR036291">
    <property type="entry name" value="NAD(P)-bd_dom_sf"/>
</dbReference>
<dbReference type="Proteomes" id="UP000053317">
    <property type="component" value="Unassembled WGS sequence"/>
</dbReference>
<reference evidence="2 3" key="2">
    <citation type="submission" date="2015-05" db="EMBL/GenBank/DDBJ databases">
        <authorList>
            <person name="Morales-Cruz A."/>
            <person name="Amrine K.C."/>
            <person name="Cantu D."/>
        </authorList>
    </citation>
    <scope>NUCLEOTIDE SEQUENCE [LARGE SCALE GENOMIC DNA]</scope>
    <source>
        <strain evidence="2">UCRPC4</strain>
    </source>
</reference>
<dbReference type="Gene3D" id="3.40.50.720">
    <property type="entry name" value="NAD(P)-binding Rossmann-like Domain"/>
    <property type="match status" value="1"/>
</dbReference>